<dbReference type="InterPro" id="IPR058912">
    <property type="entry name" value="HTH_animal"/>
</dbReference>
<name>A0ABN9LN98_9NEOB</name>
<feature type="domain" description="Helix-turn-helix" evidence="1">
    <location>
        <begin position="36"/>
        <end position="93"/>
    </location>
</feature>
<dbReference type="PANTHER" id="PTHR21301">
    <property type="entry name" value="REVERSE TRANSCRIPTASE"/>
    <property type="match status" value="1"/>
</dbReference>
<reference evidence="2" key="1">
    <citation type="submission" date="2023-07" db="EMBL/GenBank/DDBJ databases">
        <authorList>
            <person name="Stuckert A."/>
        </authorList>
    </citation>
    <scope>NUCLEOTIDE SEQUENCE</scope>
</reference>
<evidence type="ECO:0000313" key="3">
    <source>
        <dbReference type="Proteomes" id="UP001176940"/>
    </source>
</evidence>
<organism evidence="2 3">
    <name type="scientific">Ranitomeya imitator</name>
    <name type="common">mimic poison frog</name>
    <dbReference type="NCBI Taxonomy" id="111125"/>
    <lineage>
        <taxon>Eukaryota</taxon>
        <taxon>Metazoa</taxon>
        <taxon>Chordata</taxon>
        <taxon>Craniata</taxon>
        <taxon>Vertebrata</taxon>
        <taxon>Euteleostomi</taxon>
        <taxon>Amphibia</taxon>
        <taxon>Batrachia</taxon>
        <taxon>Anura</taxon>
        <taxon>Neobatrachia</taxon>
        <taxon>Hyloidea</taxon>
        <taxon>Dendrobatidae</taxon>
        <taxon>Dendrobatinae</taxon>
        <taxon>Ranitomeya</taxon>
    </lineage>
</organism>
<keyword evidence="3" id="KW-1185">Reference proteome</keyword>
<protein>
    <recommendedName>
        <fullName evidence="1">Helix-turn-helix domain-containing protein</fullName>
    </recommendedName>
</protein>
<gene>
    <name evidence="2" type="ORF">RIMI_LOCUS10333742</name>
</gene>
<comment type="caution">
    <text evidence="2">The sequence shown here is derived from an EMBL/GenBank/DDBJ whole genome shotgun (WGS) entry which is preliminary data.</text>
</comment>
<accession>A0ABN9LN98</accession>
<dbReference type="Proteomes" id="UP001176940">
    <property type="component" value="Unassembled WGS sequence"/>
</dbReference>
<sequence length="237" mass="27662">MSVDARRINFLDNLVIKKEGVLSMDLYIKSTDCNSLLHFHSFHPKPIKKFITRSQTQRINRIVSDNMVCEHRLRELHTKFLSRGYPESILNQSHETDLNYGTRTTDRIPFVHSNHPFANILHRTIRRHWHLLREADLNIPECTKHQDKLVKADIGKDTLPPRQLHLHHPRCGTFPCLHCNQCGNVQKGNTIYHPHSGKQFKIKDYYTCNIPYMVYLIKCPCGLAYVCETTQPIKDGI</sequence>
<evidence type="ECO:0000259" key="1">
    <source>
        <dbReference type="Pfam" id="PF26215"/>
    </source>
</evidence>
<evidence type="ECO:0000313" key="2">
    <source>
        <dbReference type="EMBL" id="CAJ0944252.1"/>
    </source>
</evidence>
<dbReference type="PANTHER" id="PTHR21301:SF12">
    <property type="match status" value="1"/>
</dbReference>
<proteinExistence type="predicted"/>
<dbReference type="Pfam" id="PF26215">
    <property type="entry name" value="HTH_animal"/>
    <property type="match status" value="1"/>
</dbReference>
<dbReference type="EMBL" id="CAUEEQ010022230">
    <property type="protein sequence ID" value="CAJ0944252.1"/>
    <property type="molecule type" value="Genomic_DNA"/>
</dbReference>